<feature type="region of interest" description="Disordered" evidence="1">
    <location>
        <begin position="65"/>
        <end position="93"/>
    </location>
</feature>
<evidence type="ECO:0000313" key="3">
    <source>
        <dbReference type="Proteomes" id="UP001485043"/>
    </source>
</evidence>
<protein>
    <submittedName>
        <fullName evidence="2">Uncharacterized protein</fullName>
    </submittedName>
</protein>
<name>A0AAW1T6R0_9CHLO</name>
<dbReference type="Proteomes" id="UP001485043">
    <property type="component" value="Unassembled WGS sequence"/>
</dbReference>
<reference evidence="2 3" key="1">
    <citation type="journal article" date="2024" name="Nat. Commun.">
        <title>Phylogenomics reveals the evolutionary origins of lichenization in chlorophyte algae.</title>
        <authorList>
            <person name="Puginier C."/>
            <person name="Libourel C."/>
            <person name="Otte J."/>
            <person name="Skaloud P."/>
            <person name="Haon M."/>
            <person name="Grisel S."/>
            <person name="Petersen M."/>
            <person name="Berrin J.G."/>
            <person name="Delaux P.M."/>
            <person name="Dal Grande F."/>
            <person name="Keller J."/>
        </authorList>
    </citation>
    <scope>NUCLEOTIDE SEQUENCE [LARGE SCALE GENOMIC DNA]</scope>
    <source>
        <strain evidence="2 3">SAG 2523</strain>
    </source>
</reference>
<evidence type="ECO:0000256" key="1">
    <source>
        <dbReference type="SAM" id="MobiDB-lite"/>
    </source>
</evidence>
<organism evidence="2 3">
    <name type="scientific">Apatococcus fuscideae</name>
    <dbReference type="NCBI Taxonomy" id="2026836"/>
    <lineage>
        <taxon>Eukaryota</taxon>
        <taxon>Viridiplantae</taxon>
        <taxon>Chlorophyta</taxon>
        <taxon>core chlorophytes</taxon>
        <taxon>Trebouxiophyceae</taxon>
        <taxon>Chlorellales</taxon>
        <taxon>Chlorellaceae</taxon>
        <taxon>Apatococcus</taxon>
    </lineage>
</organism>
<keyword evidence="3" id="KW-1185">Reference proteome</keyword>
<gene>
    <name evidence="2" type="ORF">WJX84_006917</name>
</gene>
<evidence type="ECO:0000313" key="2">
    <source>
        <dbReference type="EMBL" id="KAK9864241.1"/>
    </source>
</evidence>
<comment type="caution">
    <text evidence="2">The sequence shown here is derived from an EMBL/GenBank/DDBJ whole genome shotgun (WGS) entry which is preliminary data.</text>
</comment>
<proteinExistence type="predicted"/>
<dbReference type="EMBL" id="JALJOV010000376">
    <property type="protein sequence ID" value="KAK9864241.1"/>
    <property type="molecule type" value="Genomic_DNA"/>
</dbReference>
<accession>A0AAW1T6R0</accession>
<sequence length="93" mass="9823">MKMDVICMLLGCDAQAHQRLLVSPGRSYNDGRLHTSSWSGTSAAATVIGHQSVFIEQSLSSNRLLDSPFPPAGQAGSVARSVEGLQNTPGRPT</sequence>
<feature type="compositionally biased region" description="Polar residues" evidence="1">
    <location>
        <begin position="84"/>
        <end position="93"/>
    </location>
</feature>
<dbReference type="AlphaFoldDB" id="A0AAW1T6R0"/>